<dbReference type="Proteomes" id="UP000237056">
    <property type="component" value="Unassembled WGS sequence"/>
</dbReference>
<feature type="signal peptide" evidence="1">
    <location>
        <begin position="1"/>
        <end position="23"/>
    </location>
</feature>
<dbReference type="OrthoDB" id="1374389at2"/>
<accession>A0A2S4NAM4</accession>
<evidence type="ECO:0000313" key="2">
    <source>
        <dbReference type="EMBL" id="POS02744.1"/>
    </source>
</evidence>
<keyword evidence="3" id="KW-1185">Reference proteome</keyword>
<keyword evidence="1" id="KW-0732">Signal</keyword>
<comment type="caution">
    <text evidence="2">The sequence shown here is derived from an EMBL/GenBank/DDBJ whole genome shotgun (WGS) entry which is preliminary data.</text>
</comment>
<sequence>MKKILLSAVVVFTTIIYSCSSSSTDDSSSTTVAEDKQNITNTINSFYNCLNTLDDGDLSSFLLYSLFNTADQTYNDTYLKNIADKFELQYGDLILNDKFQFATRTGIYTWNSSTQTWSKVANSSLITLKFPSRQNQTTIDSELTLNSYSDVQTSFEANSFWLPNAANLTLKRNGNTVFSLNLSNVTFQTGTNFSMPISADIAIYTAPFTHNFHWTRVSPTDFKLAYDSSTTQGCGTNFELNVKLYDNDYANITSVDEDVKSVNGFLSEGNLRINYAINVQALSAYSDPTDAQVNANSDAEVFYNNSKIGDLDYRTINGQTEIYIIYSDGTSENVDVYVGDFKNQIENIFANYLN</sequence>
<reference evidence="2 3" key="1">
    <citation type="submission" date="2018-01" db="EMBL/GenBank/DDBJ databases">
        <title>Genomic Encyclopedia of Type Strains, Phase I: the one thousand microbial genomes (KMG-I) project.</title>
        <authorList>
            <person name="Goeker M."/>
        </authorList>
    </citation>
    <scope>NUCLEOTIDE SEQUENCE [LARGE SCALE GENOMIC DNA]</scope>
    <source>
        <strain evidence="2 3">DSM 17960</strain>
    </source>
</reference>
<gene>
    <name evidence="2" type="ORF">Q361_10256</name>
</gene>
<feature type="chain" id="PRO_5015645362" evidence="1">
    <location>
        <begin position="24"/>
        <end position="354"/>
    </location>
</feature>
<proteinExistence type="predicted"/>
<evidence type="ECO:0000313" key="3">
    <source>
        <dbReference type="Proteomes" id="UP000237056"/>
    </source>
</evidence>
<evidence type="ECO:0000256" key="1">
    <source>
        <dbReference type="SAM" id="SignalP"/>
    </source>
</evidence>
<organism evidence="2 3">
    <name type="scientific">Flavobacterium croceum DSM 17960</name>
    <dbReference type="NCBI Taxonomy" id="1121886"/>
    <lineage>
        <taxon>Bacteria</taxon>
        <taxon>Pseudomonadati</taxon>
        <taxon>Bacteroidota</taxon>
        <taxon>Flavobacteriia</taxon>
        <taxon>Flavobacteriales</taxon>
        <taxon>Flavobacteriaceae</taxon>
        <taxon>Flavobacterium</taxon>
    </lineage>
</organism>
<dbReference type="AlphaFoldDB" id="A0A2S4NAM4"/>
<dbReference type="EMBL" id="PQNY01000002">
    <property type="protein sequence ID" value="POS02744.1"/>
    <property type="molecule type" value="Genomic_DNA"/>
</dbReference>
<protein>
    <submittedName>
        <fullName evidence="2">Uncharacterized protein</fullName>
    </submittedName>
</protein>
<dbReference type="PROSITE" id="PS51257">
    <property type="entry name" value="PROKAR_LIPOPROTEIN"/>
    <property type="match status" value="1"/>
</dbReference>
<name>A0A2S4NAM4_9FLAO</name>
<dbReference type="RefSeq" id="WP_103724997.1">
    <property type="nucleotide sequence ID" value="NZ_PQNY01000002.1"/>
</dbReference>